<evidence type="ECO:0000256" key="1">
    <source>
        <dbReference type="SAM" id="MobiDB-lite"/>
    </source>
</evidence>
<dbReference type="EMBL" id="CAICTM010000267">
    <property type="protein sequence ID" value="CAB9506492.1"/>
    <property type="molecule type" value="Genomic_DNA"/>
</dbReference>
<dbReference type="OrthoDB" id="10006218at2759"/>
<reference evidence="4" key="1">
    <citation type="submission" date="2020-06" db="EMBL/GenBank/DDBJ databases">
        <authorList>
            <consortium name="Plant Systems Biology data submission"/>
        </authorList>
    </citation>
    <scope>NUCLEOTIDE SEQUENCE</scope>
    <source>
        <strain evidence="4">D6</strain>
    </source>
</reference>
<feature type="region of interest" description="Disordered" evidence="1">
    <location>
        <begin position="29"/>
        <end position="62"/>
    </location>
</feature>
<accession>A0A9N8DP04</accession>
<keyword evidence="2" id="KW-0732">Signal</keyword>
<dbReference type="Gene3D" id="3.40.50.150">
    <property type="entry name" value="Vaccinia Virus protein VP39"/>
    <property type="match status" value="1"/>
</dbReference>
<feature type="signal peptide" evidence="2">
    <location>
        <begin position="1"/>
        <end position="36"/>
    </location>
</feature>
<proteinExistence type="predicted"/>
<feature type="chain" id="PRO_5040331094" description="Methyltransferase FkbM domain-containing protein" evidence="2">
    <location>
        <begin position="37"/>
        <end position="370"/>
    </location>
</feature>
<dbReference type="InterPro" id="IPR006342">
    <property type="entry name" value="FkbM_mtfrase"/>
</dbReference>
<dbReference type="Proteomes" id="UP001153069">
    <property type="component" value="Unassembled WGS sequence"/>
</dbReference>
<sequence>MTLAGSLRAYVATLGVFFVALHTLTQFGTGPSPTSAKSRHLSLQHDKQEPKSSQGQHDDESIEKMRSWRNQYQQLCQDERSTKEDLLRSLSELLQPRTGASSEPNNDEPCKYTILDFGANVGDSLGKFIDSGIEPCPGKDLDKNPPRLDLDTIRYSNDNFHKRGNPLIRSSRSIWKQVESLPEWYCYYGVEGNPRFTPRLLSLEERFNHDVLPQPMRRVRFLTQTVGAGKDGPTKIYLDTVNEAQNFWGSSILPAHKDVVKSDGSVQAAASVEGITLSTLLLKTAQKVEGGHVLIKMDIEGGEYAVLDEAYQRGVLCDYAQSNVTIHLILETHRPDVIGESNFDLEKWRNVKQSLRDCGVILQTGRDAGR</sequence>
<evidence type="ECO:0000313" key="4">
    <source>
        <dbReference type="EMBL" id="CAB9506492.1"/>
    </source>
</evidence>
<evidence type="ECO:0000313" key="5">
    <source>
        <dbReference type="Proteomes" id="UP001153069"/>
    </source>
</evidence>
<dbReference type="SUPFAM" id="SSF53335">
    <property type="entry name" value="S-adenosyl-L-methionine-dependent methyltransferases"/>
    <property type="match status" value="1"/>
</dbReference>
<name>A0A9N8DP04_9STRA</name>
<organism evidence="4 5">
    <name type="scientific">Seminavis robusta</name>
    <dbReference type="NCBI Taxonomy" id="568900"/>
    <lineage>
        <taxon>Eukaryota</taxon>
        <taxon>Sar</taxon>
        <taxon>Stramenopiles</taxon>
        <taxon>Ochrophyta</taxon>
        <taxon>Bacillariophyta</taxon>
        <taxon>Bacillariophyceae</taxon>
        <taxon>Bacillariophycidae</taxon>
        <taxon>Naviculales</taxon>
        <taxon>Naviculaceae</taxon>
        <taxon>Seminavis</taxon>
    </lineage>
</organism>
<feature type="compositionally biased region" description="Basic and acidic residues" evidence="1">
    <location>
        <begin position="43"/>
        <end position="62"/>
    </location>
</feature>
<comment type="caution">
    <text evidence="4">The sequence shown here is derived from an EMBL/GenBank/DDBJ whole genome shotgun (WGS) entry which is preliminary data.</text>
</comment>
<evidence type="ECO:0000256" key="2">
    <source>
        <dbReference type="SAM" id="SignalP"/>
    </source>
</evidence>
<dbReference type="InterPro" id="IPR029063">
    <property type="entry name" value="SAM-dependent_MTases_sf"/>
</dbReference>
<protein>
    <recommendedName>
        <fullName evidence="3">Methyltransferase FkbM domain-containing protein</fullName>
    </recommendedName>
</protein>
<dbReference type="Pfam" id="PF05050">
    <property type="entry name" value="Methyltransf_21"/>
    <property type="match status" value="1"/>
</dbReference>
<keyword evidence="5" id="KW-1185">Reference proteome</keyword>
<gene>
    <name evidence="4" type="ORF">SEMRO_268_G103830.1</name>
</gene>
<evidence type="ECO:0000259" key="3">
    <source>
        <dbReference type="Pfam" id="PF05050"/>
    </source>
</evidence>
<feature type="domain" description="Methyltransferase FkbM" evidence="3">
    <location>
        <begin position="188"/>
        <end position="359"/>
    </location>
</feature>
<dbReference type="AlphaFoldDB" id="A0A9N8DP04"/>